<evidence type="ECO:0000313" key="1">
    <source>
        <dbReference type="EMBL" id="KKM67572.1"/>
    </source>
</evidence>
<accession>A0A0F9MEI7</accession>
<dbReference type="EMBL" id="LAZR01010325">
    <property type="protein sequence ID" value="KKM67572.1"/>
    <property type="molecule type" value="Genomic_DNA"/>
</dbReference>
<sequence>MVDLEKCKRKAISIFRGFCKVSTEESCIENNMRLDVEVNSTQKEALEDYDKYLEWLLDEDIDDIVLMVHRI</sequence>
<protein>
    <submittedName>
        <fullName evidence="1">Uncharacterized protein</fullName>
    </submittedName>
</protein>
<proteinExistence type="predicted"/>
<reference evidence="1" key="1">
    <citation type="journal article" date="2015" name="Nature">
        <title>Complex archaea that bridge the gap between prokaryotes and eukaryotes.</title>
        <authorList>
            <person name="Spang A."/>
            <person name="Saw J.H."/>
            <person name="Jorgensen S.L."/>
            <person name="Zaremba-Niedzwiedzka K."/>
            <person name="Martijn J."/>
            <person name="Lind A.E."/>
            <person name="van Eijk R."/>
            <person name="Schleper C."/>
            <person name="Guy L."/>
            <person name="Ettema T.J."/>
        </authorList>
    </citation>
    <scope>NUCLEOTIDE SEQUENCE</scope>
</reference>
<organism evidence="1">
    <name type="scientific">marine sediment metagenome</name>
    <dbReference type="NCBI Taxonomy" id="412755"/>
    <lineage>
        <taxon>unclassified sequences</taxon>
        <taxon>metagenomes</taxon>
        <taxon>ecological metagenomes</taxon>
    </lineage>
</organism>
<comment type="caution">
    <text evidence="1">The sequence shown here is derived from an EMBL/GenBank/DDBJ whole genome shotgun (WGS) entry which is preliminary data.</text>
</comment>
<name>A0A0F9MEI7_9ZZZZ</name>
<dbReference type="AlphaFoldDB" id="A0A0F9MEI7"/>
<gene>
    <name evidence="1" type="ORF">LCGC14_1469730</name>
</gene>